<comment type="caution">
    <text evidence="1">The sequence shown here is derived from an EMBL/GenBank/DDBJ whole genome shotgun (WGS) entry which is preliminary data.</text>
</comment>
<organism evidence="1 2">
    <name type="scientific">Lepagella muris</name>
    <dbReference type="NCBI Taxonomy" id="3032870"/>
    <lineage>
        <taxon>Bacteria</taxon>
        <taxon>Pseudomonadati</taxon>
        <taxon>Bacteroidota</taxon>
        <taxon>Bacteroidia</taxon>
        <taxon>Bacteroidales</taxon>
        <taxon>Muribaculaceae</taxon>
        <taxon>Lepagella</taxon>
    </lineage>
</organism>
<evidence type="ECO:0000313" key="1">
    <source>
        <dbReference type="EMBL" id="TGY79367.1"/>
    </source>
</evidence>
<dbReference type="EMBL" id="SRYB01000007">
    <property type="protein sequence ID" value="TGY79367.1"/>
    <property type="molecule type" value="Genomic_DNA"/>
</dbReference>
<gene>
    <name evidence="1" type="ORF">E5331_06750</name>
</gene>
<proteinExistence type="predicted"/>
<keyword evidence="2" id="KW-1185">Reference proteome</keyword>
<evidence type="ECO:0000313" key="2">
    <source>
        <dbReference type="Proteomes" id="UP000306319"/>
    </source>
</evidence>
<protein>
    <submittedName>
        <fullName evidence="1">GNAT family N-acetyltransferase</fullName>
    </submittedName>
</protein>
<reference evidence="1" key="1">
    <citation type="submission" date="2019-04" db="EMBL/GenBank/DDBJ databases">
        <title>Microbes associate with the intestines of laboratory mice.</title>
        <authorList>
            <person name="Navarre W."/>
            <person name="Wong E."/>
            <person name="Huang K."/>
            <person name="Tropini C."/>
            <person name="Ng K."/>
            <person name="Yu B."/>
        </authorList>
    </citation>
    <scope>NUCLEOTIDE SEQUENCE</scope>
    <source>
        <strain evidence="1">NM04_E33</strain>
    </source>
</reference>
<sequence length="316" mass="35825">MSDFCITPYSNQFKKEWDRFVDDSKNGTFLLKRDYLEYHSSRFTDNSLIITHNGSIYAILPASRRENIVSSHAGLTYGGLILGKKATTSDVQHLLQSITGFLAGQGAESLVYKPVPHIYHRLPSEEDLYALFRLNATLSVRNVSSVIFSEDRLKFRDIRKSGIRKAIRQNITISESTDFKTFWQILTSNLHDRYNAAPVHSVEEIEHLATLFPDNIRLFGAFDGERMIAGAVIYVTTHVAHCQYISASPDGKGYGALDLLFDRLINSEFLAKRYFDFGTSNEEKGRVLNESLIYQKEGFGARAICYDTYTVPCKIS</sequence>
<name>A0AC61RKK5_9BACT</name>
<dbReference type="Proteomes" id="UP000306319">
    <property type="component" value="Unassembled WGS sequence"/>
</dbReference>
<accession>A0AC61RKK5</accession>